<dbReference type="SUPFAM" id="SSF54427">
    <property type="entry name" value="NTF2-like"/>
    <property type="match status" value="1"/>
</dbReference>
<dbReference type="OrthoDB" id="10262747at2759"/>
<comment type="caution">
    <text evidence="1">The sequence shown here is derived from an EMBL/GenBank/DDBJ whole genome shotgun (WGS) entry which is preliminary data.</text>
</comment>
<evidence type="ECO:0008006" key="3">
    <source>
        <dbReference type="Google" id="ProtNLM"/>
    </source>
</evidence>
<protein>
    <recommendedName>
        <fullName evidence="3">Phosphoribosyl-AMP cyclohydrolase</fullName>
    </recommendedName>
</protein>
<dbReference type="EMBL" id="CAKKNE010000003">
    <property type="protein sequence ID" value="CAH0371325.1"/>
    <property type="molecule type" value="Genomic_DNA"/>
</dbReference>
<keyword evidence="2" id="KW-1185">Reference proteome</keyword>
<evidence type="ECO:0000313" key="1">
    <source>
        <dbReference type="EMBL" id="CAH0371325.1"/>
    </source>
</evidence>
<reference evidence="1" key="1">
    <citation type="submission" date="2021-11" db="EMBL/GenBank/DDBJ databases">
        <authorList>
            <consortium name="Genoscope - CEA"/>
            <person name="William W."/>
        </authorList>
    </citation>
    <scope>NUCLEOTIDE SEQUENCE</scope>
</reference>
<organism evidence="1 2">
    <name type="scientific">Pelagomonas calceolata</name>
    <dbReference type="NCBI Taxonomy" id="35677"/>
    <lineage>
        <taxon>Eukaryota</taxon>
        <taxon>Sar</taxon>
        <taxon>Stramenopiles</taxon>
        <taxon>Ochrophyta</taxon>
        <taxon>Pelagophyceae</taxon>
        <taxon>Pelagomonadales</taxon>
        <taxon>Pelagomonadaceae</taxon>
        <taxon>Pelagomonas</taxon>
    </lineage>
</organism>
<accession>A0A8J2WJN2</accession>
<dbReference type="Gene3D" id="3.10.450.50">
    <property type="match status" value="1"/>
</dbReference>
<proteinExistence type="predicted"/>
<gene>
    <name evidence="1" type="ORF">PECAL_3P12600</name>
</gene>
<evidence type="ECO:0000313" key="2">
    <source>
        <dbReference type="Proteomes" id="UP000789595"/>
    </source>
</evidence>
<name>A0A8J2WJN2_9STRA</name>
<sequence>MEVLFKPTKASEVPIRHDYDQAVSYFVGAAAAGDDIGIKEDKGFAINPWTAVRFENSKTILNADSATAMGEYYFTTLEGTVAKVEYTFQYKRGADGNLKIVVHHSSLPYSP</sequence>
<dbReference type="AlphaFoldDB" id="A0A8J2WJN2"/>
<dbReference type="Proteomes" id="UP000789595">
    <property type="component" value="Unassembled WGS sequence"/>
</dbReference>
<dbReference type="InterPro" id="IPR032710">
    <property type="entry name" value="NTF2-like_dom_sf"/>
</dbReference>